<dbReference type="PRINTS" id="PR00598">
    <property type="entry name" value="HTHMARR"/>
</dbReference>
<organism evidence="2 3">
    <name type="scientific">Amycolatopsis ultiminotia</name>
    <dbReference type="NCBI Taxonomy" id="543629"/>
    <lineage>
        <taxon>Bacteria</taxon>
        <taxon>Bacillati</taxon>
        <taxon>Actinomycetota</taxon>
        <taxon>Actinomycetes</taxon>
        <taxon>Pseudonocardiales</taxon>
        <taxon>Pseudonocardiaceae</taxon>
        <taxon>Amycolatopsis</taxon>
    </lineage>
</organism>
<evidence type="ECO:0000313" key="3">
    <source>
        <dbReference type="Proteomes" id="UP001500689"/>
    </source>
</evidence>
<dbReference type="InterPro" id="IPR000835">
    <property type="entry name" value="HTH_MarR-typ"/>
</dbReference>
<dbReference type="PANTHER" id="PTHR33164:SF43">
    <property type="entry name" value="HTH-TYPE TRANSCRIPTIONAL REPRESSOR YETL"/>
    <property type="match status" value="1"/>
</dbReference>
<evidence type="ECO:0000259" key="1">
    <source>
        <dbReference type="PROSITE" id="PS50995"/>
    </source>
</evidence>
<dbReference type="RefSeq" id="WP_344860488.1">
    <property type="nucleotide sequence ID" value="NZ_BAAAZN010000006.1"/>
</dbReference>
<gene>
    <name evidence="2" type="ORF">GCM10022222_32560</name>
</gene>
<name>A0ABP6W4P8_9PSEU</name>
<dbReference type="InterPro" id="IPR039422">
    <property type="entry name" value="MarR/SlyA-like"/>
</dbReference>
<dbReference type="Pfam" id="PF12802">
    <property type="entry name" value="MarR_2"/>
    <property type="match status" value="1"/>
</dbReference>
<reference evidence="3" key="1">
    <citation type="journal article" date="2019" name="Int. J. Syst. Evol. Microbiol.">
        <title>The Global Catalogue of Microorganisms (GCM) 10K type strain sequencing project: providing services to taxonomists for standard genome sequencing and annotation.</title>
        <authorList>
            <consortium name="The Broad Institute Genomics Platform"/>
            <consortium name="The Broad Institute Genome Sequencing Center for Infectious Disease"/>
            <person name="Wu L."/>
            <person name="Ma J."/>
        </authorList>
    </citation>
    <scope>NUCLEOTIDE SEQUENCE [LARGE SCALE GENOMIC DNA]</scope>
    <source>
        <strain evidence="3">JCM 16898</strain>
    </source>
</reference>
<feature type="domain" description="HTH marR-type" evidence="1">
    <location>
        <begin position="35"/>
        <end position="168"/>
    </location>
</feature>
<dbReference type="InterPro" id="IPR036388">
    <property type="entry name" value="WH-like_DNA-bd_sf"/>
</dbReference>
<dbReference type="Proteomes" id="UP001500689">
    <property type="component" value="Unassembled WGS sequence"/>
</dbReference>
<dbReference type="SUPFAM" id="SSF46785">
    <property type="entry name" value="Winged helix' DNA-binding domain"/>
    <property type="match status" value="1"/>
</dbReference>
<proteinExistence type="predicted"/>
<dbReference type="SMART" id="SM00347">
    <property type="entry name" value="HTH_MARR"/>
    <property type="match status" value="1"/>
</dbReference>
<protein>
    <submittedName>
        <fullName evidence="2">MarR family transcriptional regulator</fullName>
    </submittedName>
</protein>
<accession>A0ABP6W4P8</accession>
<comment type="caution">
    <text evidence="2">The sequence shown here is derived from an EMBL/GenBank/DDBJ whole genome shotgun (WGS) entry which is preliminary data.</text>
</comment>
<evidence type="ECO:0000313" key="2">
    <source>
        <dbReference type="EMBL" id="GAA3546417.1"/>
    </source>
</evidence>
<keyword evidence="3" id="KW-1185">Reference proteome</keyword>
<dbReference type="Gene3D" id="1.10.10.10">
    <property type="entry name" value="Winged helix-like DNA-binding domain superfamily/Winged helix DNA-binding domain"/>
    <property type="match status" value="1"/>
</dbReference>
<dbReference type="EMBL" id="BAAAZN010000006">
    <property type="protein sequence ID" value="GAA3546417.1"/>
    <property type="molecule type" value="Genomic_DNA"/>
</dbReference>
<dbReference type="PANTHER" id="PTHR33164">
    <property type="entry name" value="TRANSCRIPTIONAL REGULATOR, MARR FAMILY"/>
    <property type="match status" value="1"/>
</dbReference>
<dbReference type="InterPro" id="IPR036390">
    <property type="entry name" value="WH_DNA-bd_sf"/>
</dbReference>
<sequence>MTARPAASENLDYLSFVDYAIAKVGRELPAADLMAMRLVLTLHRVTSSLVYDLESAVHRPSGWSWPGFRVLFVLWLAGPLAAKRVAELAGMSRAAVSALINTLERDGLATRTRAEHDRRAVTLTLTDAGHHAITTAFQVHNEREQAWTNALSKTEQTTLVGLLDKLIHGAQAAAPKTRF</sequence>
<dbReference type="PROSITE" id="PS50995">
    <property type="entry name" value="HTH_MARR_2"/>
    <property type="match status" value="1"/>
</dbReference>